<dbReference type="InterPro" id="IPR024072">
    <property type="entry name" value="DHFR-like_dom_sf"/>
</dbReference>
<keyword evidence="11" id="KW-1185">Reference proteome</keyword>
<gene>
    <name evidence="10" type="ORF">MTCD1_00071</name>
</gene>
<evidence type="ECO:0000256" key="5">
    <source>
        <dbReference type="ARBA" id="ARBA00022857"/>
    </source>
</evidence>
<protein>
    <recommendedName>
        <fullName evidence="3 8">Dihydrofolate reductase</fullName>
        <ecNumber evidence="3 8">1.5.1.3</ecNumber>
    </recommendedName>
</protein>
<keyword evidence="6 8" id="KW-0560">Oxidoreductase</keyword>
<dbReference type="InterPro" id="IPR012259">
    <property type="entry name" value="DHFR"/>
</dbReference>
<evidence type="ECO:0000256" key="8">
    <source>
        <dbReference type="PIRNR" id="PIRNR000194"/>
    </source>
</evidence>
<dbReference type="PRINTS" id="PR00070">
    <property type="entry name" value="DHFR"/>
</dbReference>
<dbReference type="PANTHER" id="PTHR48069:SF3">
    <property type="entry name" value="DIHYDROFOLATE REDUCTASE"/>
    <property type="match status" value="1"/>
</dbReference>
<dbReference type="EMBL" id="BDQM01000001">
    <property type="protein sequence ID" value="GAW94475.1"/>
    <property type="molecule type" value="Genomic_DNA"/>
</dbReference>
<proteinExistence type="inferred from homology"/>
<comment type="catalytic activity">
    <reaction evidence="8">
        <text>(6S)-5,6,7,8-tetrahydrofolate + NADP(+) = 7,8-dihydrofolate + NADPH + H(+)</text>
        <dbReference type="Rhea" id="RHEA:15009"/>
        <dbReference type="ChEBI" id="CHEBI:15378"/>
        <dbReference type="ChEBI" id="CHEBI:57451"/>
        <dbReference type="ChEBI" id="CHEBI:57453"/>
        <dbReference type="ChEBI" id="CHEBI:57783"/>
        <dbReference type="ChEBI" id="CHEBI:58349"/>
        <dbReference type="EC" id="1.5.1.3"/>
    </reaction>
</comment>
<dbReference type="Gene3D" id="3.40.430.10">
    <property type="entry name" value="Dihydrofolate Reductase, subunit A"/>
    <property type="match status" value="1"/>
</dbReference>
<comment type="function">
    <text evidence="7 8">Key enzyme in folate metabolism. Catalyzes an essential reaction for de novo glycine and purine synthesis, and for DNA precursor synthesis.</text>
</comment>
<dbReference type="RefSeq" id="WP_057182549.1">
    <property type="nucleotide sequence ID" value="NZ_BDQM01000001.1"/>
</dbReference>
<dbReference type="CDD" id="cd00209">
    <property type="entry name" value="DHFR"/>
    <property type="match status" value="1"/>
</dbReference>
<feature type="domain" description="DHFR" evidence="9">
    <location>
        <begin position="3"/>
        <end position="172"/>
    </location>
</feature>
<evidence type="ECO:0000313" key="11">
    <source>
        <dbReference type="Proteomes" id="UP000197068"/>
    </source>
</evidence>
<dbReference type="GO" id="GO:0004146">
    <property type="term" value="F:dihydrofolate reductase activity"/>
    <property type="evidence" value="ECO:0007669"/>
    <property type="project" value="UniProtKB-EC"/>
</dbReference>
<keyword evidence="4 8" id="KW-0554">One-carbon metabolism</keyword>
<evidence type="ECO:0000259" key="9">
    <source>
        <dbReference type="PROSITE" id="PS51330"/>
    </source>
</evidence>
<sequence>MTILSMIVATADNNIIGKNNTMPWHLPADLAYFKKVTLGKPIIMGRKTFESIGRALPGRRNIVISRDESYQPQGKGAEAVDTVTSVAEAMALVDGSNGGEGVDEIMVIGGGAIYKHCLPAAQRLYITHIDTDIQGDVEFPDYEDGSWKKVSSEKRPADEKNIYDLDFSVYERCSK</sequence>
<dbReference type="Proteomes" id="UP000197068">
    <property type="component" value="Unassembled WGS sequence"/>
</dbReference>
<dbReference type="PANTHER" id="PTHR48069">
    <property type="entry name" value="DIHYDROFOLATE REDUCTASE"/>
    <property type="match status" value="1"/>
</dbReference>
<organism evidence="10 11">
    <name type="scientific">Colwellia marinimaniae</name>
    <dbReference type="NCBI Taxonomy" id="1513592"/>
    <lineage>
        <taxon>Bacteria</taxon>
        <taxon>Pseudomonadati</taxon>
        <taxon>Pseudomonadota</taxon>
        <taxon>Gammaproteobacteria</taxon>
        <taxon>Alteromonadales</taxon>
        <taxon>Colwelliaceae</taxon>
        <taxon>Colwellia</taxon>
    </lineage>
</organism>
<dbReference type="NCBIfam" id="NF008037">
    <property type="entry name" value="PRK10769.1"/>
    <property type="match status" value="1"/>
</dbReference>
<comment type="similarity">
    <text evidence="2 8">Belongs to the dihydrofolate reductase family.</text>
</comment>
<accession>A0ABQ0MQ30</accession>
<comment type="pathway">
    <text evidence="1 8">Cofactor biosynthesis; tetrahydrofolate biosynthesis; 5,6,7,8-tetrahydrofolate from 7,8-dihydrofolate: step 1/1.</text>
</comment>
<dbReference type="PIRSF" id="PIRSF000194">
    <property type="entry name" value="DHFR"/>
    <property type="match status" value="1"/>
</dbReference>
<reference evidence="10 11" key="1">
    <citation type="submission" date="2017-06" db="EMBL/GenBank/DDBJ databases">
        <title>Whole Genome Sequences of Colwellia marinimaniae MTCD1.</title>
        <authorList>
            <person name="Kusumoto H."/>
            <person name="Inoue M."/>
            <person name="Tanikawa K."/>
            <person name="Maeji H."/>
            <person name="Cameron J.H."/>
            <person name="Bartlett D.H."/>
        </authorList>
    </citation>
    <scope>NUCLEOTIDE SEQUENCE [LARGE SCALE GENOMIC DNA]</scope>
    <source>
        <strain evidence="10 11">MTCD1</strain>
    </source>
</reference>
<evidence type="ECO:0000256" key="3">
    <source>
        <dbReference type="ARBA" id="ARBA00012856"/>
    </source>
</evidence>
<keyword evidence="5 8" id="KW-0521">NADP</keyword>
<dbReference type="InterPro" id="IPR001796">
    <property type="entry name" value="DHFR_dom"/>
</dbReference>
<evidence type="ECO:0000313" key="10">
    <source>
        <dbReference type="EMBL" id="GAW94475.1"/>
    </source>
</evidence>
<evidence type="ECO:0000256" key="4">
    <source>
        <dbReference type="ARBA" id="ARBA00022563"/>
    </source>
</evidence>
<comment type="caution">
    <text evidence="10">The sequence shown here is derived from an EMBL/GenBank/DDBJ whole genome shotgun (WGS) entry which is preliminary data.</text>
</comment>
<name>A0ABQ0MQ30_9GAMM</name>
<dbReference type="EC" id="1.5.1.3" evidence="3 8"/>
<evidence type="ECO:0000256" key="2">
    <source>
        <dbReference type="ARBA" id="ARBA00009539"/>
    </source>
</evidence>
<evidence type="ECO:0000256" key="6">
    <source>
        <dbReference type="ARBA" id="ARBA00023002"/>
    </source>
</evidence>
<evidence type="ECO:0000256" key="1">
    <source>
        <dbReference type="ARBA" id="ARBA00004903"/>
    </source>
</evidence>
<dbReference type="Pfam" id="PF00186">
    <property type="entry name" value="DHFR_1"/>
    <property type="match status" value="1"/>
</dbReference>
<dbReference type="SUPFAM" id="SSF53597">
    <property type="entry name" value="Dihydrofolate reductase-like"/>
    <property type="match status" value="1"/>
</dbReference>
<evidence type="ECO:0000256" key="7">
    <source>
        <dbReference type="ARBA" id="ARBA00025067"/>
    </source>
</evidence>
<dbReference type="PROSITE" id="PS51330">
    <property type="entry name" value="DHFR_2"/>
    <property type="match status" value="1"/>
</dbReference>